<keyword evidence="3 6" id="KW-0812">Transmembrane</keyword>
<keyword evidence="5 6" id="KW-0472">Membrane</keyword>
<name>A0A3E2BMN1_9BACT</name>
<feature type="transmembrane region" description="Helical" evidence="6">
    <location>
        <begin position="224"/>
        <end position="248"/>
    </location>
</feature>
<comment type="caution">
    <text evidence="8">The sequence shown here is derived from an EMBL/GenBank/DDBJ whole genome shotgun (WGS) entry which is preliminary data.</text>
</comment>
<evidence type="ECO:0000256" key="6">
    <source>
        <dbReference type="SAM" id="Phobius"/>
    </source>
</evidence>
<dbReference type="InterPro" id="IPR020846">
    <property type="entry name" value="MFS_dom"/>
</dbReference>
<protein>
    <recommendedName>
        <fullName evidence="7">Major facilitator superfamily (MFS) profile domain-containing protein</fullName>
    </recommendedName>
</protein>
<feature type="transmembrane region" description="Helical" evidence="6">
    <location>
        <begin position="311"/>
        <end position="334"/>
    </location>
</feature>
<gene>
    <name evidence="8" type="ORF">OP8BY_1987</name>
</gene>
<dbReference type="PANTHER" id="PTHR42688">
    <property type="entry name" value="CONSERVED PROTEIN"/>
    <property type="match status" value="1"/>
</dbReference>
<feature type="transmembrane region" description="Helical" evidence="6">
    <location>
        <begin position="346"/>
        <end position="367"/>
    </location>
</feature>
<dbReference type="Pfam" id="PF07690">
    <property type="entry name" value="MFS_1"/>
    <property type="match status" value="1"/>
</dbReference>
<dbReference type="EMBL" id="QUAH01000005">
    <property type="protein sequence ID" value="RFT15981.1"/>
    <property type="molecule type" value="Genomic_DNA"/>
</dbReference>
<dbReference type="PROSITE" id="PS50850">
    <property type="entry name" value="MFS"/>
    <property type="match status" value="1"/>
</dbReference>
<dbReference type="Proteomes" id="UP000257323">
    <property type="component" value="Unassembled WGS sequence"/>
</dbReference>
<dbReference type="GO" id="GO:0005886">
    <property type="term" value="C:plasma membrane"/>
    <property type="evidence" value="ECO:0007669"/>
    <property type="project" value="UniProtKB-SubCell"/>
</dbReference>
<dbReference type="Gene3D" id="1.20.1250.20">
    <property type="entry name" value="MFS general substrate transporter like domains"/>
    <property type="match status" value="1"/>
</dbReference>
<keyword evidence="4 6" id="KW-1133">Transmembrane helix</keyword>
<evidence type="ECO:0000256" key="2">
    <source>
        <dbReference type="ARBA" id="ARBA00022475"/>
    </source>
</evidence>
<dbReference type="SUPFAM" id="SSF103473">
    <property type="entry name" value="MFS general substrate transporter"/>
    <property type="match status" value="1"/>
</dbReference>
<feature type="transmembrane region" description="Helical" evidence="6">
    <location>
        <begin position="42"/>
        <end position="60"/>
    </location>
</feature>
<feature type="transmembrane region" description="Helical" evidence="6">
    <location>
        <begin position="80"/>
        <end position="101"/>
    </location>
</feature>
<feature type="transmembrane region" description="Helical" evidence="6">
    <location>
        <begin position="373"/>
        <end position="392"/>
    </location>
</feature>
<dbReference type="CDD" id="cd17370">
    <property type="entry name" value="MFS_MJ1317_like"/>
    <property type="match status" value="1"/>
</dbReference>
<proteinExistence type="predicted"/>
<dbReference type="InterPro" id="IPR036259">
    <property type="entry name" value="MFS_trans_sf"/>
</dbReference>
<evidence type="ECO:0000256" key="5">
    <source>
        <dbReference type="ARBA" id="ARBA00023136"/>
    </source>
</evidence>
<evidence type="ECO:0000256" key="1">
    <source>
        <dbReference type="ARBA" id="ARBA00004651"/>
    </source>
</evidence>
<feature type="domain" description="Major facilitator superfamily (MFS) profile" evidence="7">
    <location>
        <begin position="184"/>
        <end position="406"/>
    </location>
</feature>
<feature type="transmembrane region" description="Helical" evidence="6">
    <location>
        <begin position="284"/>
        <end position="305"/>
    </location>
</feature>
<organism evidence="8 9">
    <name type="scientific">Candidatus Saccharicenans subterraneus</name>
    <dbReference type="NCBI Taxonomy" id="2508984"/>
    <lineage>
        <taxon>Bacteria</taxon>
        <taxon>Candidatus Aminicenantota</taxon>
        <taxon>Candidatus Aminicenantia</taxon>
        <taxon>Candidatus Aminicenantales</taxon>
        <taxon>Candidatus Saccharicenantaceae</taxon>
        <taxon>Candidatus Saccharicenans</taxon>
    </lineage>
</organism>
<dbReference type="InterPro" id="IPR011701">
    <property type="entry name" value="MFS"/>
</dbReference>
<sequence length="406" mass="44023">MSQPEVNLRLKKQALSFIILMGLVSLFSDMTYEGARSLTGPYLGLLGASAFAVGLVAGLGEFIGYGLRLATGLLADRTRNYWLLTFIGYGLNLLAVPLLALTGRWELAAMLIVAERMGKAIRKPARDAMMSYAARQVGTGYGFALEEFLDQIGAMLGPLFLALIVFLNRGLGTVNSYRRGFAFLLLPALLAMVVLTLGRIRYPEPSRFEIKEQKVWEKKFGRRFWLYLLGTSFLAAGFADFPLLGFHFQKTELFAGATIPLLYTLAMGIDAVAALVFGRLFDRLGLGALMISTLISAFFAPLVFLSGQKTLVIAGIVLWGIGMGALESILKAVVANMISPEKRATAYGIFNAIFGAAWFAGSALMGFLYSRQLGAMVLFSVLAQITAAVLFLRVSRMSSQPGPGPT</sequence>
<dbReference type="InterPro" id="IPR052425">
    <property type="entry name" value="Uncharacterized_MFS-type"/>
</dbReference>
<evidence type="ECO:0000313" key="9">
    <source>
        <dbReference type="Proteomes" id="UP000257323"/>
    </source>
</evidence>
<dbReference type="GO" id="GO:0022857">
    <property type="term" value="F:transmembrane transporter activity"/>
    <property type="evidence" value="ECO:0007669"/>
    <property type="project" value="InterPro"/>
</dbReference>
<accession>A0A3E2BMN1</accession>
<feature type="transmembrane region" description="Helical" evidence="6">
    <location>
        <begin position="12"/>
        <end position="30"/>
    </location>
</feature>
<keyword evidence="2" id="KW-1003">Cell membrane</keyword>
<feature type="transmembrane region" description="Helical" evidence="6">
    <location>
        <begin position="180"/>
        <end position="198"/>
    </location>
</feature>
<feature type="transmembrane region" description="Helical" evidence="6">
    <location>
        <begin position="254"/>
        <end position="277"/>
    </location>
</feature>
<evidence type="ECO:0000256" key="4">
    <source>
        <dbReference type="ARBA" id="ARBA00022989"/>
    </source>
</evidence>
<reference evidence="8 9" key="1">
    <citation type="submission" date="2018-08" db="EMBL/GenBank/DDBJ databases">
        <title>Genome analysis of the thermophilic bacterium of the candidate phylum Aminicenantes from deep subsurface aquifer revealed its physiology and ecological role.</title>
        <authorList>
            <person name="Kadnikov V.V."/>
            <person name="Mardanov A.V."/>
            <person name="Beletsky A.V."/>
            <person name="Karnachuk O.V."/>
            <person name="Ravin N.V."/>
        </authorList>
    </citation>
    <scope>NUCLEOTIDE SEQUENCE [LARGE SCALE GENOMIC DNA]</scope>
    <source>
        <strain evidence="8">BY38</strain>
    </source>
</reference>
<dbReference type="AlphaFoldDB" id="A0A3E2BMN1"/>
<evidence type="ECO:0000256" key="3">
    <source>
        <dbReference type="ARBA" id="ARBA00022692"/>
    </source>
</evidence>
<evidence type="ECO:0000313" key="8">
    <source>
        <dbReference type="EMBL" id="RFT15981.1"/>
    </source>
</evidence>
<comment type="subcellular location">
    <subcellularLocation>
        <location evidence="1">Cell membrane</location>
        <topology evidence="1">Multi-pass membrane protein</topology>
    </subcellularLocation>
</comment>
<dbReference type="PANTHER" id="PTHR42688:SF1">
    <property type="entry name" value="BLR5212 PROTEIN"/>
    <property type="match status" value="1"/>
</dbReference>
<evidence type="ECO:0000259" key="7">
    <source>
        <dbReference type="PROSITE" id="PS50850"/>
    </source>
</evidence>